<evidence type="ECO:0000256" key="10">
    <source>
        <dbReference type="ARBA" id="ARBA00023237"/>
    </source>
</evidence>
<dbReference type="InterPro" id="IPR012910">
    <property type="entry name" value="Plug_dom"/>
</dbReference>
<feature type="signal peptide" evidence="13">
    <location>
        <begin position="1"/>
        <end position="21"/>
    </location>
</feature>
<gene>
    <name evidence="16" type="ORF">SAMN06296241_2464</name>
</gene>
<dbReference type="InterPro" id="IPR008969">
    <property type="entry name" value="CarboxyPept-like_regulatory"/>
</dbReference>
<keyword evidence="3 11" id="KW-1134">Transmembrane beta strand</keyword>
<keyword evidence="9 11" id="KW-0472">Membrane</keyword>
<dbReference type="Gene3D" id="2.60.40.1120">
    <property type="entry name" value="Carboxypeptidase-like, regulatory domain"/>
    <property type="match status" value="1"/>
</dbReference>
<keyword evidence="13" id="KW-0732">Signal</keyword>
<name>A0A285X6D2_9FLAO</name>
<dbReference type="PANTHER" id="PTHR32552:SF81">
    <property type="entry name" value="TONB-DEPENDENT OUTER MEMBRANE RECEPTOR"/>
    <property type="match status" value="1"/>
</dbReference>
<feature type="domain" description="TonB-dependent receptor-like beta-barrel" evidence="14">
    <location>
        <begin position="306"/>
        <end position="720"/>
    </location>
</feature>
<evidence type="ECO:0000256" key="5">
    <source>
        <dbReference type="ARBA" id="ARBA00022692"/>
    </source>
</evidence>
<evidence type="ECO:0000256" key="8">
    <source>
        <dbReference type="ARBA" id="ARBA00023077"/>
    </source>
</evidence>
<keyword evidence="7" id="KW-0406">Ion transport</keyword>
<dbReference type="PROSITE" id="PS52016">
    <property type="entry name" value="TONB_DEPENDENT_REC_3"/>
    <property type="match status" value="1"/>
</dbReference>
<keyword evidence="10 11" id="KW-0998">Cell outer membrane</keyword>
<dbReference type="RefSeq" id="WP_245859033.1">
    <property type="nucleotide sequence ID" value="NZ_OCMF01000003.1"/>
</dbReference>
<evidence type="ECO:0000259" key="14">
    <source>
        <dbReference type="Pfam" id="PF00593"/>
    </source>
</evidence>
<evidence type="ECO:0000256" key="3">
    <source>
        <dbReference type="ARBA" id="ARBA00022452"/>
    </source>
</evidence>
<protein>
    <submittedName>
        <fullName evidence="16">Iron complex outermembrane recepter protein</fullName>
    </submittedName>
</protein>
<evidence type="ECO:0000256" key="6">
    <source>
        <dbReference type="ARBA" id="ARBA00023004"/>
    </source>
</evidence>
<dbReference type="Pfam" id="PF13715">
    <property type="entry name" value="CarbopepD_reg_2"/>
    <property type="match status" value="1"/>
</dbReference>
<dbReference type="Pfam" id="PF07715">
    <property type="entry name" value="Plug"/>
    <property type="match status" value="1"/>
</dbReference>
<dbReference type="GO" id="GO:0006826">
    <property type="term" value="P:iron ion transport"/>
    <property type="evidence" value="ECO:0007669"/>
    <property type="project" value="UniProtKB-KW"/>
</dbReference>
<dbReference type="EMBL" id="OCMF01000003">
    <property type="protein sequence ID" value="SOC80901.1"/>
    <property type="molecule type" value="Genomic_DNA"/>
</dbReference>
<dbReference type="InterPro" id="IPR037066">
    <property type="entry name" value="Plug_dom_sf"/>
</dbReference>
<keyword evidence="6" id="KW-0408">Iron</keyword>
<keyword evidence="8 12" id="KW-0798">TonB box</keyword>
<keyword evidence="17" id="KW-1185">Reference proteome</keyword>
<sequence length="762" mass="84268">MKKILSFICLLLFFQSTTAQKISGRIIDAFTNEPLENVNISAEGSLEATFSDASGSFYFPAESFPLNLIFEMPGYGRKILFLKTPEDDLLIYMAPAEGSLAEVVLRSTIIPQELLETPASVSVLSSSDLERFDETNLMQNFSTVAGVNVHQGALNTNKMSIRGVGARSQYSTNRVKAYFMEIPISSAEGETTLDDLDPAMIGRAEIIKGPVSSVYGAGLGGVITLLPAEAESGTHVGAKTTFGSYGLIKGNFKASHASETTNVVATYNHLQSDGWRENGAYNRDGFTVYGKFSGGEKNLISVFGNFVRLKAFIPSSVNKETLENDPSSAAFTWAAAQGYESYDKGLFGISNTYRFSPAFENVTSGYFRFRDAYEPRPFDILNEGQFATGARTKFSFENPFFEADSQLSIGAEVYREWYDTATFENLYGEFEGQGSIPGNILSNNEQDRRYYNLFAQYNIEILPKLQLEAGVNLNSTSYELNDVYAEDEIDQSGDYRFETVLSPRLGAVYSLKPAKNFYASISHGFSTPTVAETLTPEGLINTSLQPETGINYEIGFKGNFFNNRLYAEVAAFSIQVEDLLVSERVAEDQYIGRNAGRTDHNGLELLLNYNFKITNNLRARSFVNAAFNSFKFDEFVDEGEDFSGNNLPAVPQKTLNAGLDFLHTSGISLRATWQHEGEMPLNDANSEFREGYNLLNLKTSWTSEIFSNWSTEICAGLNNVLDEAYAASVIPNAVGFGGTAPRYFYPGMPRNWFGGLAIEYNF</sequence>
<dbReference type="AlphaFoldDB" id="A0A285X6D2"/>
<evidence type="ECO:0000256" key="4">
    <source>
        <dbReference type="ARBA" id="ARBA00022496"/>
    </source>
</evidence>
<reference evidence="17" key="1">
    <citation type="submission" date="2017-09" db="EMBL/GenBank/DDBJ databases">
        <authorList>
            <person name="Varghese N."/>
            <person name="Submissions S."/>
        </authorList>
    </citation>
    <scope>NUCLEOTIDE SEQUENCE [LARGE SCALE GENOMIC DNA]</scope>
    <source>
        <strain evidence="17">CGMCC 1.12641</strain>
    </source>
</reference>
<organism evidence="16 17">
    <name type="scientific">Salinimicrobium sediminis</name>
    <dbReference type="NCBI Taxonomy" id="1343891"/>
    <lineage>
        <taxon>Bacteria</taxon>
        <taxon>Pseudomonadati</taxon>
        <taxon>Bacteroidota</taxon>
        <taxon>Flavobacteriia</taxon>
        <taxon>Flavobacteriales</taxon>
        <taxon>Flavobacteriaceae</taxon>
        <taxon>Salinimicrobium</taxon>
    </lineage>
</organism>
<feature type="domain" description="TonB-dependent receptor plug" evidence="15">
    <location>
        <begin position="114"/>
        <end position="222"/>
    </location>
</feature>
<evidence type="ECO:0000259" key="15">
    <source>
        <dbReference type="Pfam" id="PF07715"/>
    </source>
</evidence>
<dbReference type="GO" id="GO:0009279">
    <property type="term" value="C:cell outer membrane"/>
    <property type="evidence" value="ECO:0007669"/>
    <property type="project" value="UniProtKB-SubCell"/>
</dbReference>
<dbReference type="InterPro" id="IPR000531">
    <property type="entry name" value="Beta-barrel_TonB"/>
</dbReference>
<comment type="subcellular location">
    <subcellularLocation>
        <location evidence="1 11">Cell outer membrane</location>
        <topology evidence="1 11">Multi-pass membrane protein</topology>
    </subcellularLocation>
</comment>
<dbReference type="Proteomes" id="UP000219193">
    <property type="component" value="Unassembled WGS sequence"/>
</dbReference>
<dbReference type="InterPro" id="IPR039426">
    <property type="entry name" value="TonB-dep_rcpt-like"/>
</dbReference>
<evidence type="ECO:0000256" key="13">
    <source>
        <dbReference type="SAM" id="SignalP"/>
    </source>
</evidence>
<accession>A0A285X6D2</accession>
<proteinExistence type="inferred from homology"/>
<dbReference type="SUPFAM" id="SSF56935">
    <property type="entry name" value="Porins"/>
    <property type="match status" value="1"/>
</dbReference>
<evidence type="ECO:0000256" key="12">
    <source>
        <dbReference type="RuleBase" id="RU003357"/>
    </source>
</evidence>
<evidence type="ECO:0000256" key="2">
    <source>
        <dbReference type="ARBA" id="ARBA00022448"/>
    </source>
</evidence>
<evidence type="ECO:0000313" key="17">
    <source>
        <dbReference type="Proteomes" id="UP000219193"/>
    </source>
</evidence>
<dbReference type="Pfam" id="PF00593">
    <property type="entry name" value="TonB_dep_Rec_b-barrel"/>
    <property type="match status" value="1"/>
</dbReference>
<dbReference type="SUPFAM" id="SSF49464">
    <property type="entry name" value="Carboxypeptidase regulatory domain-like"/>
    <property type="match status" value="1"/>
</dbReference>
<evidence type="ECO:0000313" key="16">
    <source>
        <dbReference type="EMBL" id="SOC80901.1"/>
    </source>
</evidence>
<comment type="similarity">
    <text evidence="11 12">Belongs to the TonB-dependent receptor family.</text>
</comment>
<dbReference type="PANTHER" id="PTHR32552">
    <property type="entry name" value="FERRICHROME IRON RECEPTOR-RELATED"/>
    <property type="match status" value="1"/>
</dbReference>
<evidence type="ECO:0000256" key="7">
    <source>
        <dbReference type="ARBA" id="ARBA00023065"/>
    </source>
</evidence>
<dbReference type="Gene3D" id="2.40.170.20">
    <property type="entry name" value="TonB-dependent receptor, beta-barrel domain"/>
    <property type="match status" value="1"/>
</dbReference>
<evidence type="ECO:0000256" key="1">
    <source>
        <dbReference type="ARBA" id="ARBA00004571"/>
    </source>
</evidence>
<keyword evidence="2 11" id="KW-0813">Transport</keyword>
<evidence type="ECO:0000256" key="11">
    <source>
        <dbReference type="PROSITE-ProRule" id="PRU01360"/>
    </source>
</evidence>
<keyword evidence="5 11" id="KW-0812">Transmembrane</keyword>
<feature type="chain" id="PRO_5013375430" evidence="13">
    <location>
        <begin position="22"/>
        <end position="762"/>
    </location>
</feature>
<dbReference type="Gene3D" id="2.170.130.10">
    <property type="entry name" value="TonB-dependent receptor, plug domain"/>
    <property type="match status" value="1"/>
</dbReference>
<keyword evidence="4" id="KW-0410">Iron transport</keyword>
<dbReference type="InterPro" id="IPR036942">
    <property type="entry name" value="Beta-barrel_TonB_sf"/>
</dbReference>
<evidence type="ECO:0000256" key="9">
    <source>
        <dbReference type="ARBA" id="ARBA00023136"/>
    </source>
</evidence>